<dbReference type="AlphaFoldDB" id="A0A8G2F5F2"/>
<evidence type="ECO:0008006" key="3">
    <source>
        <dbReference type="Google" id="ProtNLM"/>
    </source>
</evidence>
<organism evidence="1 2">
    <name type="scientific">Thalassobaculum litoreum DSM 18839</name>
    <dbReference type="NCBI Taxonomy" id="1123362"/>
    <lineage>
        <taxon>Bacteria</taxon>
        <taxon>Pseudomonadati</taxon>
        <taxon>Pseudomonadota</taxon>
        <taxon>Alphaproteobacteria</taxon>
        <taxon>Rhodospirillales</taxon>
        <taxon>Thalassobaculaceae</taxon>
        <taxon>Thalassobaculum</taxon>
    </lineage>
</organism>
<accession>A0A8G2F5F2</accession>
<dbReference type="OrthoDB" id="8842400at2"/>
<dbReference type="EMBL" id="FNBW01000018">
    <property type="protein sequence ID" value="SDG47412.1"/>
    <property type="molecule type" value="Genomic_DNA"/>
</dbReference>
<dbReference type="Proteomes" id="UP000198615">
    <property type="component" value="Unassembled WGS sequence"/>
</dbReference>
<proteinExistence type="predicted"/>
<evidence type="ECO:0000313" key="2">
    <source>
        <dbReference type="Proteomes" id="UP000198615"/>
    </source>
</evidence>
<name>A0A8G2F5F2_9PROT</name>
<protein>
    <recommendedName>
        <fullName evidence="3">Methyltransferase domain-containing protein</fullName>
    </recommendedName>
</protein>
<dbReference type="SUPFAM" id="SSF53335">
    <property type="entry name" value="S-adenosyl-L-methionine-dependent methyltransferases"/>
    <property type="match status" value="1"/>
</dbReference>
<dbReference type="InterPro" id="IPR029063">
    <property type="entry name" value="SAM-dependent_MTases_sf"/>
</dbReference>
<sequence length="284" mass="31404">MALSAITLAWLDHLAEYQIIPPGPVLEFGPQHINAARPVVSEFLTRRTGEQAAQDSMERIYGTPAAPRPQTEVYRALGLDDYLAVDFGDELAEVQHDLNEPLDLGRKFSAVTNFGTAEHIFEVATVLRSQYRHLAVGGVALLVLPTFGEINHGFYNLHPTLWTDLAVANNMEIGDFQYVDDVVGRSVKLDEQGTCQFDFDSMPIKPLEGQYGNFRLTVAINFLRNTGLHMQAAAPGQLPQYVLDCCMVALRRTADSPDELRVPPQAIYAPPETRAAVAAIRTVR</sequence>
<evidence type="ECO:0000313" key="1">
    <source>
        <dbReference type="EMBL" id="SDG47412.1"/>
    </source>
</evidence>
<reference evidence="1 2" key="1">
    <citation type="submission" date="2016-10" db="EMBL/GenBank/DDBJ databases">
        <authorList>
            <person name="Varghese N."/>
            <person name="Submissions S."/>
        </authorList>
    </citation>
    <scope>NUCLEOTIDE SEQUENCE [LARGE SCALE GENOMIC DNA]</scope>
    <source>
        <strain evidence="1 2">DSM 18839</strain>
    </source>
</reference>
<comment type="caution">
    <text evidence="1">The sequence shown here is derived from an EMBL/GenBank/DDBJ whole genome shotgun (WGS) entry which is preliminary data.</text>
</comment>
<keyword evidence="2" id="KW-1185">Reference proteome</keyword>
<dbReference type="RefSeq" id="WP_093154079.1">
    <property type="nucleotide sequence ID" value="NZ_FNBW01000018.1"/>
</dbReference>
<dbReference type="Gene3D" id="3.40.50.150">
    <property type="entry name" value="Vaccinia Virus protein VP39"/>
    <property type="match status" value="1"/>
</dbReference>
<gene>
    <name evidence="1" type="ORF">SAMN05660686_04543</name>
</gene>